<dbReference type="RefSeq" id="WP_224141897.1">
    <property type="nucleotide sequence ID" value="NZ_JAIQUM010000113.1"/>
</dbReference>
<reference evidence="1" key="1">
    <citation type="submission" date="2024-05" db="EMBL/GenBank/DDBJ databases">
        <title>Metabacillus sp. nov., isolated from the rhizosphere soil of tomato plants.</title>
        <authorList>
            <person name="Ma R."/>
        </authorList>
    </citation>
    <scope>NUCLEOTIDE SEQUENCE</scope>
    <source>
        <strain evidence="1">DBTR6</strain>
    </source>
</reference>
<gene>
    <name evidence="1" type="ORF">K9V48_25455</name>
</gene>
<accession>A0ABS7UYS8</accession>
<evidence type="ECO:0000313" key="1">
    <source>
        <dbReference type="EMBL" id="MBZ5753478.1"/>
    </source>
</evidence>
<dbReference type="EMBL" id="JAIQUM010000113">
    <property type="protein sequence ID" value="MBZ5753478.1"/>
    <property type="molecule type" value="Genomic_DNA"/>
</dbReference>
<protein>
    <submittedName>
        <fullName evidence="1">Uncharacterized protein</fullName>
    </submittedName>
</protein>
<feature type="non-terminal residue" evidence="1">
    <location>
        <position position="1"/>
    </location>
</feature>
<keyword evidence="2" id="KW-1185">Reference proteome</keyword>
<comment type="caution">
    <text evidence="1">The sequence shown here is derived from an EMBL/GenBank/DDBJ whole genome shotgun (WGS) entry which is preliminary data.</text>
</comment>
<sequence>ARPTLKPSYLHMRRLAGFLNYLHPIIYRTTLIGLVKRRLLIVQQSRPIAEREKNYFFTAY</sequence>
<dbReference type="Proteomes" id="UP001165287">
    <property type="component" value="Unassembled WGS sequence"/>
</dbReference>
<name>A0ABS7UYS8_9BACI</name>
<organism evidence="1 2">
    <name type="scientific">Metabacillus rhizolycopersici</name>
    <dbReference type="NCBI Taxonomy" id="2875709"/>
    <lineage>
        <taxon>Bacteria</taxon>
        <taxon>Bacillati</taxon>
        <taxon>Bacillota</taxon>
        <taxon>Bacilli</taxon>
        <taxon>Bacillales</taxon>
        <taxon>Bacillaceae</taxon>
        <taxon>Metabacillus</taxon>
    </lineage>
</organism>
<evidence type="ECO:0000313" key="2">
    <source>
        <dbReference type="Proteomes" id="UP001165287"/>
    </source>
</evidence>
<proteinExistence type="predicted"/>